<proteinExistence type="predicted"/>
<dbReference type="SUPFAM" id="SSF56672">
    <property type="entry name" value="DNA/RNA polymerases"/>
    <property type="match status" value="1"/>
</dbReference>
<dbReference type="InterPro" id="IPR000477">
    <property type="entry name" value="RT_dom"/>
</dbReference>
<organism evidence="2 3">
    <name type="scientific">Striga hermonthica</name>
    <name type="common">Purple witchweed</name>
    <name type="synonym">Buchnera hermonthica</name>
    <dbReference type="NCBI Taxonomy" id="68872"/>
    <lineage>
        <taxon>Eukaryota</taxon>
        <taxon>Viridiplantae</taxon>
        <taxon>Streptophyta</taxon>
        <taxon>Embryophyta</taxon>
        <taxon>Tracheophyta</taxon>
        <taxon>Spermatophyta</taxon>
        <taxon>Magnoliopsida</taxon>
        <taxon>eudicotyledons</taxon>
        <taxon>Gunneridae</taxon>
        <taxon>Pentapetalae</taxon>
        <taxon>asterids</taxon>
        <taxon>lamiids</taxon>
        <taxon>Lamiales</taxon>
        <taxon>Orobanchaceae</taxon>
        <taxon>Buchnereae</taxon>
        <taxon>Striga</taxon>
    </lineage>
</organism>
<dbReference type="PROSITE" id="PS50878">
    <property type="entry name" value="RT_POL"/>
    <property type="match status" value="1"/>
</dbReference>
<name>A0A9N7N0N6_STRHE</name>
<accession>A0A9N7N0N6</accession>
<dbReference type="Pfam" id="PF13966">
    <property type="entry name" value="zf-RVT"/>
    <property type="match status" value="1"/>
</dbReference>
<feature type="domain" description="Reverse transcriptase" evidence="1">
    <location>
        <begin position="1"/>
        <end position="143"/>
    </location>
</feature>
<dbReference type="PANTHER" id="PTHR33116:SF78">
    <property type="entry name" value="OS12G0587133 PROTEIN"/>
    <property type="match status" value="1"/>
</dbReference>
<sequence length="572" mass="65037">MQLLFNGVITKEFCPSRGLRQGDPISPYLFVLCIERLAHLISARVSTGQWRPIRMGRGNEKVDVPYLLFADDLLLFVEATHDQATMVKSTLIEFCSISGLKVSEAKTCIFFSTNVPPASRQFLAASMAYTEVDDLGLYLGMPLVHGRVNKHMYQRILDKAESRLSNWKASSLSLAGRLVLTQSVLSTMPFYSMQTVWLPLSILDELEKHCRRFIWGGSTTHRKASLVSWETVCKPKDDGGLRLKYQRKMNDALLMKLGWQLLTRPDTLWVRIMKAKYKLNVPNLLANGNLPKGSITMRAVGKIWNNLMKGIRWSVGDGKRIKFWQDRWLQSDLTLLQACTGLVPHSFIDWTVSNYCTADGQWRWSLFSHLLPAKVLLQIAAVPPPGETSGPDLLYWGFSVDGRFTMKSAYDSLSDDVITTDPWLWRVIWKWAGPQRIRQFMWLVAKNCLMTNSERCRRHLASSSTCELCGLAPESILHTLRDCPKASQVWMQLIPGNKLPDFFALELKQWLWYNLCSAAAKEMEDWSCFFGWCWDGERLVPRKLANGVGLVSEHWSIGGVGSEIGISRSEGR</sequence>
<dbReference type="OrthoDB" id="913896at2759"/>
<protein>
    <recommendedName>
        <fullName evidence="1">Reverse transcriptase domain-containing protein</fullName>
    </recommendedName>
</protein>
<gene>
    <name evidence="2" type="ORF">SHERM_18031</name>
</gene>
<evidence type="ECO:0000313" key="3">
    <source>
        <dbReference type="Proteomes" id="UP001153555"/>
    </source>
</evidence>
<dbReference type="InterPro" id="IPR043502">
    <property type="entry name" value="DNA/RNA_pol_sf"/>
</dbReference>
<reference evidence="2" key="1">
    <citation type="submission" date="2019-12" db="EMBL/GenBank/DDBJ databases">
        <authorList>
            <person name="Scholes J."/>
        </authorList>
    </citation>
    <scope>NUCLEOTIDE SEQUENCE</scope>
</reference>
<dbReference type="InterPro" id="IPR026960">
    <property type="entry name" value="RVT-Znf"/>
</dbReference>
<comment type="caution">
    <text evidence="2">The sequence shown here is derived from an EMBL/GenBank/DDBJ whole genome shotgun (WGS) entry which is preliminary data.</text>
</comment>
<dbReference type="Pfam" id="PF00078">
    <property type="entry name" value="RVT_1"/>
    <property type="match status" value="1"/>
</dbReference>
<keyword evidence="3" id="KW-1185">Reference proteome</keyword>
<evidence type="ECO:0000313" key="2">
    <source>
        <dbReference type="EMBL" id="CAA0819658.1"/>
    </source>
</evidence>
<dbReference type="EMBL" id="CACSLK010019251">
    <property type="protein sequence ID" value="CAA0819658.1"/>
    <property type="molecule type" value="Genomic_DNA"/>
</dbReference>
<dbReference type="AlphaFoldDB" id="A0A9N7N0N6"/>
<dbReference type="Proteomes" id="UP001153555">
    <property type="component" value="Unassembled WGS sequence"/>
</dbReference>
<evidence type="ECO:0000259" key="1">
    <source>
        <dbReference type="PROSITE" id="PS50878"/>
    </source>
</evidence>
<dbReference type="PANTHER" id="PTHR33116">
    <property type="entry name" value="REVERSE TRANSCRIPTASE ZINC-BINDING DOMAIN-CONTAINING PROTEIN-RELATED-RELATED"/>
    <property type="match status" value="1"/>
</dbReference>